<evidence type="ECO:0000256" key="4">
    <source>
        <dbReference type="ARBA" id="ARBA00023125"/>
    </source>
</evidence>
<dbReference type="RefSeq" id="WP_101643218.1">
    <property type="nucleotide sequence ID" value="NZ_PGUY01000043.1"/>
</dbReference>
<keyword evidence="5 6" id="KW-0804">Transcription</keyword>
<dbReference type="SUPFAM" id="SSF88659">
    <property type="entry name" value="Sigma3 and sigma4 domains of RNA polymerase sigma factors"/>
    <property type="match status" value="1"/>
</dbReference>
<organism evidence="9 10">
    <name type="scientific">Peribacillus deserti</name>
    <dbReference type="NCBI Taxonomy" id="673318"/>
    <lineage>
        <taxon>Bacteria</taxon>
        <taxon>Bacillati</taxon>
        <taxon>Bacillota</taxon>
        <taxon>Bacilli</taxon>
        <taxon>Bacillales</taxon>
        <taxon>Bacillaceae</taxon>
        <taxon>Peribacillus</taxon>
    </lineage>
</organism>
<dbReference type="NCBIfam" id="NF006930">
    <property type="entry name" value="PRK09415.1"/>
    <property type="match status" value="1"/>
</dbReference>
<evidence type="ECO:0000313" key="10">
    <source>
        <dbReference type="Proteomes" id="UP000234748"/>
    </source>
</evidence>
<name>A0A2N5M4H8_9BACI</name>
<gene>
    <name evidence="9" type="ORF">CUU66_13960</name>
</gene>
<dbReference type="InterPro" id="IPR013325">
    <property type="entry name" value="RNA_pol_sigma_r2"/>
</dbReference>
<dbReference type="InterPro" id="IPR014284">
    <property type="entry name" value="RNA_pol_sigma-70_dom"/>
</dbReference>
<evidence type="ECO:0000313" key="9">
    <source>
        <dbReference type="EMBL" id="PLT29271.1"/>
    </source>
</evidence>
<evidence type="ECO:0000259" key="8">
    <source>
        <dbReference type="Pfam" id="PF08281"/>
    </source>
</evidence>
<dbReference type="InterPro" id="IPR007627">
    <property type="entry name" value="RNA_pol_sigma70_r2"/>
</dbReference>
<keyword evidence="2 6" id="KW-0805">Transcription regulation</keyword>
<dbReference type="NCBIfam" id="TIGR02937">
    <property type="entry name" value="sigma70-ECF"/>
    <property type="match status" value="1"/>
</dbReference>
<keyword evidence="10" id="KW-1185">Reference proteome</keyword>
<comment type="similarity">
    <text evidence="1 6">Belongs to the sigma-70 factor family. ECF subfamily.</text>
</comment>
<dbReference type="InterPro" id="IPR013249">
    <property type="entry name" value="RNA_pol_sigma70_r4_t2"/>
</dbReference>
<dbReference type="InterPro" id="IPR036388">
    <property type="entry name" value="WH-like_DNA-bd_sf"/>
</dbReference>
<feature type="domain" description="RNA polymerase sigma factor 70 region 4 type 2" evidence="8">
    <location>
        <begin position="119"/>
        <end position="168"/>
    </location>
</feature>
<dbReference type="PANTHER" id="PTHR43133:SF60">
    <property type="entry name" value="RNA POLYMERASE SIGMA FACTOR SIGV"/>
    <property type="match status" value="1"/>
</dbReference>
<evidence type="ECO:0000256" key="1">
    <source>
        <dbReference type="ARBA" id="ARBA00010641"/>
    </source>
</evidence>
<dbReference type="InterPro" id="IPR000838">
    <property type="entry name" value="RNA_pol_sigma70_ECF_CS"/>
</dbReference>
<evidence type="ECO:0000256" key="6">
    <source>
        <dbReference type="RuleBase" id="RU000716"/>
    </source>
</evidence>
<evidence type="ECO:0000259" key="7">
    <source>
        <dbReference type="Pfam" id="PF04542"/>
    </source>
</evidence>
<dbReference type="GO" id="GO:0006352">
    <property type="term" value="P:DNA-templated transcription initiation"/>
    <property type="evidence" value="ECO:0007669"/>
    <property type="project" value="InterPro"/>
</dbReference>
<dbReference type="Gene3D" id="1.10.1740.10">
    <property type="match status" value="1"/>
</dbReference>
<dbReference type="EMBL" id="PGUY01000043">
    <property type="protein sequence ID" value="PLT29271.1"/>
    <property type="molecule type" value="Genomic_DNA"/>
</dbReference>
<feature type="domain" description="RNA polymerase sigma-70 region 2" evidence="7">
    <location>
        <begin position="21"/>
        <end position="84"/>
    </location>
</feature>
<protein>
    <recommendedName>
        <fullName evidence="6">RNA polymerase sigma factor</fullName>
    </recommendedName>
</protein>
<dbReference type="OrthoDB" id="9794508at2"/>
<dbReference type="InterPro" id="IPR013324">
    <property type="entry name" value="RNA_pol_sigma_r3/r4-like"/>
</dbReference>
<dbReference type="Pfam" id="PF04542">
    <property type="entry name" value="Sigma70_r2"/>
    <property type="match status" value="1"/>
</dbReference>
<dbReference type="AlphaFoldDB" id="A0A2N5M4H8"/>
<dbReference type="GO" id="GO:0006950">
    <property type="term" value="P:response to stress"/>
    <property type="evidence" value="ECO:0007669"/>
    <property type="project" value="UniProtKB-ARBA"/>
</dbReference>
<evidence type="ECO:0000256" key="5">
    <source>
        <dbReference type="ARBA" id="ARBA00023163"/>
    </source>
</evidence>
<sequence length="183" mass="21749">MNEFKRVSEDESKDSFLEEIMNQYGNDVLYVAYSYVKDYSLAEDIAQDVFVKIYKQYDSFRGESSLRTWIIRIAINQSKDYLKSWQARKVILTNKINMYVKNNDHSTESLAVKKENSKELWSSVLSMPIKYREVIFLYYFEDMKINEISKCLNQNENTIKSRMVRAKEILSKMYPKGVQLYGE</sequence>
<dbReference type="GO" id="GO:0016987">
    <property type="term" value="F:sigma factor activity"/>
    <property type="evidence" value="ECO:0007669"/>
    <property type="project" value="UniProtKB-KW"/>
</dbReference>
<dbReference type="GO" id="GO:0003677">
    <property type="term" value="F:DNA binding"/>
    <property type="evidence" value="ECO:0007669"/>
    <property type="project" value="UniProtKB-KW"/>
</dbReference>
<comment type="caution">
    <text evidence="9">The sequence shown here is derived from an EMBL/GenBank/DDBJ whole genome shotgun (WGS) entry which is preliminary data.</text>
</comment>
<evidence type="ECO:0000256" key="3">
    <source>
        <dbReference type="ARBA" id="ARBA00023082"/>
    </source>
</evidence>
<keyword evidence="3 6" id="KW-0731">Sigma factor</keyword>
<proteinExistence type="inferred from homology"/>
<dbReference type="SUPFAM" id="SSF88946">
    <property type="entry name" value="Sigma2 domain of RNA polymerase sigma factors"/>
    <property type="match status" value="1"/>
</dbReference>
<dbReference type="Gene3D" id="1.10.10.10">
    <property type="entry name" value="Winged helix-like DNA-binding domain superfamily/Winged helix DNA-binding domain"/>
    <property type="match status" value="1"/>
</dbReference>
<dbReference type="PROSITE" id="PS01063">
    <property type="entry name" value="SIGMA70_ECF"/>
    <property type="match status" value="1"/>
</dbReference>
<dbReference type="Pfam" id="PF08281">
    <property type="entry name" value="Sigma70_r4_2"/>
    <property type="match status" value="1"/>
</dbReference>
<reference evidence="9 10" key="1">
    <citation type="submission" date="2017-11" db="EMBL/GenBank/DDBJ databases">
        <title>Comparitive Functional Genomics of Dry Heat Resistant strains isolated from the Viking Spacecraft.</title>
        <authorList>
            <person name="Seuylemezian A."/>
            <person name="Cooper K."/>
            <person name="Vaishampayan P."/>
        </authorList>
    </citation>
    <scope>NUCLEOTIDE SEQUENCE [LARGE SCALE GENOMIC DNA]</scope>
    <source>
        <strain evidence="9 10">V1-29</strain>
    </source>
</reference>
<dbReference type="InterPro" id="IPR039425">
    <property type="entry name" value="RNA_pol_sigma-70-like"/>
</dbReference>
<dbReference type="PANTHER" id="PTHR43133">
    <property type="entry name" value="RNA POLYMERASE ECF-TYPE SIGMA FACTO"/>
    <property type="match status" value="1"/>
</dbReference>
<dbReference type="Proteomes" id="UP000234748">
    <property type="component" value="Unassembled WGS sequence"/>
</dbReference>
<keyword evidence="4 6" id="KW-0238">DNA-binding</keyword>
<evidence type="ECO:0000256" key="2">
    <source>
        <dbReference type="ARBA" id="ARBA00023015"/>
    </source>
</evidence>
<accession>A0A2N5M4H8</accession>